<dbReference type="InterPro" id="IPR035906">
    <property type="entry name" value="MetI-like_sf"/>
</dbReference>
<dbReference type="PANTHER" id="PTHR43163">
    <property type="entry name" value="DIPEPTIDE TRANSPORT SYSTEM PERMEASE PROTEIN DPPB-RELATED"/>
    <property type="match status" value="1"/>
</dbReference>
<dbReference type="EMBL" id="JBBAYM010000001">
    <property type="protein sequence ID" value="MEI5607549.1"/>
    <property type="molecule type" value="Genomic_DNA"/>
</dbReference>
<evidence type="ECO:0000256" key="6">
    <source>
        <dbReference type="ARBA" id="ARBA00023136"/>
    </source>
</evidence>
<evidence type="ECO:0000256" key="2">
    <source>
        <dbReference type="ARBA" id="ARBA00022448"/>
    </source>
</evidence>
<dbReference type="CDD" id="cd06261">
    <property type="entry name" value="TM_PBP2"/>
    <property type="match status" value="1"/>
</dbReference>
<comment type="caution">
    <text evidence="9">The sequence shown here is derived from an EMBL/GenBank/DDBJ whole genome shotgun (WGS) entry which is preliminary data.</text>
</comment>
<feature type="transmembrane region" description="Helical" evidence="7">
    <location>
        <begin position="9"/>
        <end position="30"/>
    </location>
</feature>
<feature type="transmembrane region" description="Helical" evidence="7">
    <location>
        <begin position="234"/>
        <end position="256"/>
    </location>
</feature>
<proteinExistence type="inferred from homology"/>
<keyword evidence="5 7" id="KW-1133">Transmembrane helix</keyword>
<comment type="similarity">
    <text evidence="7">Belongs to the binding-protein-dependent transport system permease family.</text>
</comment>
<feature type="transmembrane region" description="Helical" evidence="7">
    <location>
        <begin position="133"/>
        <end position="156"/>
    </location>
</feature>
<dbReference type="RefSeq" id="WP_336535250.1">
    <property type="nucleotide sequence ID" value="NZ_JBBAYL010000002.1"/>
</dbReference>
<dbReference type="InterPro" id="IPR000515">
    <property type="entry name" value="MetI-like"/>
</dbReference>
<evidence type="ECO:0000256" key="4">
    <source>
        <dbReference type="ARBA" id="ARBA00022692"/>
    </source>
</evidence>
<evidence type="ECO:0000313" key="10">
    <source>
        <dbReference type="Proteomes" id="UP001365781"/>
    </source>
</evidence>
<reference evidence="9 10" key="1">
    <citation type="submission" date="2024-03" db="EMBL/GenBank/DDBJ databases">
        <title>First Report of Pectobacterium brasiliscabiei causing potato scab in china.</title>
        <authorList>
            <person name="Handique U."/>
        </authorList>
    </citation>
    <scope>NUCLEOTIDE SEQUENCE [LARGE SCALE GENOMIC DNA]</scope>
    <source>
        <strain evidence="9 10">ZRIMU1503</strain>
    </source>
</reference>
<dbReference type="Proteomes" id="UP001365781">
    <property type="component" value="Unassembled WGS sequence"/>
</dbReference>
<name>A0ABU8G3A3_9ACTN</name>
<evidence type="ECO:0000256" key="5">
    <source>
        <dbReference type="ARBA" id="ARBA00022989"/>
    </source>
</evidence>
<sequence>MLPIILRRLALSVPLLVIVSAITFLLESFVPGDPARTLLGINATPEQYDALRAAMHLDQPVVVQYWQYLQDAVRGDLGSSLFSGESVLGLIGQRLPVTLALVIGGTVLATVVGVVLGVFSATRGRVSRRVFDVVSLLGSAVPNFWIALLLVAVFAVKFAFFPATGYTPFAESPGSWANGLVLPVISLAIGGVAFISKVTRDAMLTTLGLDHIRTLRASGIGPASIIWKHALRGCGLPVVTTIGLMMITFIPGTILVENVFTLPGLGTTVVEATNQHDLPVVQGLALTFTAMVIVVNLLVDVLYSLLNPKVRTE</sequence>
<keyword evidence="4 7" id="KW-0812">Transmembrane</keyword>
<accession>A0ABU8G3A3</accession>
<comment type="subcellular location">
    <subcellularLocation>
        <location evidence="1 7">Cell membrane</location>
        <topology evidence="1 7">Multi-pass membrane protein</topology>
    </subcellularLocation>
</comment>
<feature type="transmembrane region" description="Helical" evidence="7">
    <location>
        <begin position="284"/>
        <end position="306"/>
    </location>
</feature>
<evidence type="ECO:0000313" key="9">
    <source>
        <dbReference type="EMBL" id="MEI5607549.1"/>
    </source>
</evidence>
<evidence type="ECO:0000256" key="3">
    <source>
        <dbReference type="ARBA" id="ARBA00022475"/>
    </source>
</evidence>
<feature type="domain" description="ABC transmembrane type-1" evidence="8">
    <location>
        <begin position="95"/>
        <end position="299"/>
    </location>
</feature>
<gene>
    <name evidence="9" type="ORF">WB403_00020</name>
</gene>
<keyword evidence="6 7" id="KW-0472">Membrane</keyword>
<protein>
    <submittedName>
        <fullName evidence="9">ABC transporter permease</fullName>
    </submittedName>
</protein>
<evidence type="ECO:0000256" key="7">
    <source>
        <dbReference type="RuleBase" id="RU363032"/>
    </source>
</evidence>
<dbReference type="Pfam" id="PF00528">
    <property type="entry name" value="BPD_transp_1"/>
    <property type="match status" value="1"/>
</dbReference>
<keyword evidence="2 7" id="KW-0813">Transport</keyword>
<dbReference type="Gene3D" id="1.10.3720.10">
    <property type="entry name" value="MetI-like"/>
    <property type="match status" value="1"/>
</dbReference>
<feature type="transmembrane region" description="Helical" evidence="7">
    <location>
        <begin position="97"/>
        <end position="121"/>
    </location>
</feature>
<keyword evidence="3" id="KW-1003">Cell membrane</keyword>
<dbReference type="Pfam" id="PF19300">
    <property type="entry name" value="BPD_transp_1_N"/>
    <property type="match status" value="1"/>
</dbReference>
<dbReference type="SUPFAM" id="SSF161098">
    <property type="entry name" value="MetI-like"/>
    <property type="match status" value="1"/>
</dbReference>
<dbReference type="PANTHER" id="PTHR43163:SF6">
    <property type="entry name" value="DIPEPTIDE TRANSPORT SYSTEM PERMEASE PROTEIN DPPB-RELATED"/>
    <property type="match status" value="1"/>
</dbReference>
<dbReference type="InterPro" id="IPR045621">
    <property type="entry name" value="BPD_transp_1_N"/>
</dbReference>
<keyword evidence="10" id="KW-1185">Reference proteome</keyword>
<evidence type="ECO:0000256" key="1">
    <source>
        <dbReference type="ARBA" id="ARBA00004651"/>
    </source>
</evidence>
<organism evidence="9 10">
    <name type="scientific">Streptomyces brasiliscabiei</name>
    <dbReference type="NCBI Taxonomy" id="2736302"/>
    <lineage>
        <taxon>Bacteria</taxon>
        <taxon>Bacillati</taxon>
        <taxon>Actinomycetota</taxon>
        <taxon>Actinomycetes</taxon>
        <taxon>Kitasatosporales</taxon>
        <taxon>Streptomycetaceae</taxon>
        <taxon>Streptomyces</taxon>
    </lineage>
</organism>
<feature type="transmembrane region" description="Helical" evidence="7">
    <location>
        <begin position="176"/>
        <end position="195"/>
    </location>
</feature>
<dbReference type="PROSITE" id="PS50928">
    <property type="entry name" value="ABC_TM1"/>
    <property type="match status" value="1"/>
</dbReference>
<evidence type="ECO:0000259" key="8">
    <source>
        <dbReference type="PROSITE" id="PS50928"/>
    </source>
</evidence>